<dbReference type="RefSeq" id="XP_025571082.1">
    <property type="nucleotide sequence ID" value="XM_025721709.1"/>
</dbReference>
<reference evidence="1 2" key="1">
    <citation type="submission" date="2018-02" db="EMBL/GenBank/DDBJ databases">
        <title>The genomes of Aspergillus section Nigri reveals drivers in fungal speciation.</title>
        <authorList>
            <consortium name="DOE Joint Genome Institute"/>
            <person name="Vesth T.C."/>
            <person name="Nybo J."/>
            <person name="Theobald S."/>
            <person name="Brandl J."/>
            <person name="Frisvad J.C."/>
            <person name="Nielsen K.F."/>
            <person name="Lyhne E.K."/>
            <person name="Kogle M.E."/>
            <person name="Kuo A."/>
            <person name="Riley R."/>
            <person name="Clum A."/>
            <person name="Nolan M."/>
            <person name="Lipzen A."/>
            <person name="Salamov A."/>
            <person name="Henrissat B."/>
            <person name="Wiebenga A."/>
            <person name="De vries R.P."/>
            <person name="Grigoriev I.V."/>
            <person name="Mortensen U.H."/>
            <person name="Andersen M.R."/>
            <person name="Baker S.E."/>
        </authorList>
    </citation>
    <scope>NUCLEOTIDE SEQUENCE [LARGE SCALE GENOMIC DNA]</scope>
    <source>
        <strain evidence="1 2">CBS 121593</strain>
    </source>
</reference>
<evidence type="ECO:0000313" key="1">
    <source>
        <dbReference type="EMBL" id="RAK96754.1"/>
    </source>
</evidence>
<accession>A0A395GMZ8</accession>
<sequence>MSSSPDQVPKDQPLCHENLSVLAKSLCDRIRNDILRNGRYGYLDLHSIPAGVGYPLAKRLCDSHAEITTYNSLNCMFSLKSPGWVHKAAYSWLLNEHHKARDNGFLTESENMENPLFDRPTFDGFPAPYEKTYKRSDCCIRPSSGGTMPSIVMETGGFGTSYECLLSDKNL</sequence>
<dbReference type="AlphaFoldDB" id="A0A395GMZ8"/>
<dbReference type="EMBL" id="KZ824470">
    <property type="protein sequence ID" value="RAK96754.1"/>
    <property type="molecule type" value="Genomic_DNA"/>
</dbReference>
<dbReference type="STRING" id="1448316.A0A395GMZ8"/>
<name>A0A395GMZ8_9EURO</name>
<organism evidence="1 2">
    <name type="scientific">Aspergillus ibericus CBS 121593</name>
    <dbReference type="NCBI Taxonomy" id="1448316"/>
    <lineage>
        <taxon>Eukaryota</taxon>
        <taxon>Fungi</taxon>
        <taxon>Dikarya</taxon>
        <taxon>Ascomycota</taxon>
        <taxon>Pezizomycotina</taxon>
        <taxon>Eurotiomycetes</taxon>
        <taxon>Eurotiomycetidae</taxon>
        <taxon>Eurotiales</taxon>
        <taxon>Aspergillaceae</taxon>
        <taxon>Aspergillus</taxon>
        <taxon>Aspergillus subgen. Circumdati</taxon>
    </lineage>
</organism>
<evidence type="ECO:0000313" key="2">
    <source>
        <dbReference type="Proteomes" id="UP000249402"/>
    </source>
</evidence>
<dbReference type="Proteomes" id="UP000249402">
    <property type="component" value="Unassembled WGS sequence"/>
</dbReference>
<protein>
    <submittedName>
        <fullName evidence="1">Uncharacterized protein</fullName>
    </submittedName>
</protein>
<dbReference type="VEuPathDB" id="FungiDB:BO80DRAFT_448921"/>
<proteinExistence type="predicted"/>
<dbReference type="GeneID" id="37226574"/>
<keyword evidence="2" id="KW-1185">Reference proteome</keyword>
<gene>
    <name evidence="1" type="ORF">BO80DRAFT_448921</name>
</gene>